<accession>A0A2A2K9Y7</accession>
<evidence type="ECO:0000313" key="3">
    <source>
        <dbReference type="EMBL" id="PAV70796.1"/>
    </source>
</evidence>
<reference evidence="3 4" key="1">
    <citation type="journal article" date="2017" name="Curr. Biol.">
        <title>Genome architecture and evolution of a unichromosomal asexual nematode.</title>
        <authorList>
            <person name="Fradin H."/>
            <person name="Zegar C."/>
            <person name="Gutwein M."/>
            <person name="Lucas J."/>
            <person name="Kovtun M."/>
            <person name="Corcoran D."/>
            <person name="Baugh L.R."/>
            <person name="Kiontke K."/>
            <person name="Gunsalus K."/>
            <person name="Fitch D.H."/>
            <person name="Piano F."/>
        </authorList>
    </citation>
    <scope>NUCLEOTIDE SEQUENCE [LARGE SCALE GENOMIC DNA]</scope>
    <source>
        <strain evidence="3">PF1309</strain>
    </source>
</reference>
<feature type="coiled-coil region" evidence="1">
    <location>
        <begin position="134"/>
        <end position="161"/>
    </location>
</feature>
<evidence type="ECO:0000256" key="1">
    <source>
        <dbReference type="SAM" id="Coils"/>
    </source>
</evidence>
<organism evidence="3 4">
    <name type="scientific">Diploscapter pachys</name>
    <dbReference type="NCBI Taxonomy" id="2018661"/>
    <lineage>
        <taxon>Eukaryota</taxon>
        <taxon>Metazoa</taxon>
        <taxon>Ecdysozoa</taxon>
        <taxon>Nematoda</taxon>
        <taxon>Chromadorea</taxon>
        <taxon>Rhabditida</taxon>
        <taxon>Rhabditina</taxon>
        <taxon>Rhabditomorpha</taxon>
        <taxon>Rhabditoidea</taxon>
        <taxon>Rhabditidae</taxon>
        <taxon>Diploscapter</taxon>
    </lineage>
</organism>
<dbReference type="EMBL" id="LIAE01009215">
    <property type="protein sequence ID" value="PAV70796.1"/>
    <property type="molecule type" value="Genomic_DNA"/>
</dbReference>
<protein>
    <submittedName>
        <fullName evidence="3">Uncharacterized protein</fullName>
    </submittedName>
</protein>
<evidence type="ECO:0000313" key="4">
    <source>
        <dbReference type="Proteomes" id="UP000218231"/>
    </source>
</evidence>
<comment type="caution">
    <text evidence="3">The sequence shown here is derived from an EMBL/GenBank/DDBJ whole genome shotgun (WGS) entry which is preliminary data.</text>
</comment>
<evidence type="ECO:0000256" key="2">
    <source>
        <dbReference type="SAM" id="MobiDB-lite"/>
    </source>
</evidence>
<dbReference type="Proteomes" id="UP000218231">
    <property type="component" value="Unassembled WGS sequence"/>
</dbReference>
<proteinExistence type="predicted"/>
<feature type="region of interest" description="Disordered" evidence="2">
    <location>
        <begin position="1"/>
        <end position="32"/>
    </location>
</feature>
<feature type="coiled-coil region" evidence="1">
    <location>
        <begin position="205"/>
        <end position="392"/>
    </location>
</feature>
<name>A0A2A2K9Y7_9BILA</name>
<keyword evidence="1" id="KW-0175">Coiled coil</keyword>
<sequence>MNLGPRNDSSDDLGDSASVAAGQQKRASSRHLMFDELRPNDLIRGEIEMHRISSESDIVSLDKGRQLSAEKLKSSMNGILREAEEAWGRIESAKKTGHRQLDVWTADIETTTSRLRGVGSEELLNYISIEIGKRQFAESEIERLKKQNLDLSSRLHMAEVEVYNAQKNVIAKTRSKFESAIEEMISNEKRLVDRVESLKMLKPQNETLMQQLANVQKKCQGLEHELQEANKKIGNLQYQTDSQNRKIESLDAEKVKLHDVVRAQKEENDDLRQNVKYLETETQTLQNHYEDLKRQYDGQEEKYKKKAELHERELEKKMTKYKDELCEKLQSTLEEKTRKYEVGNEDLQRKLRISEEAYGNLNADLEKEMKKRKEAEAKMHQYEANFEQIRLRIIEDVRREVAKNYRGMVEKIGQSSVSTSRGENADAIKALISTMELEKENRHRSEDLC</sequence>
<keyword evidence="4" id="KW-1185">Reference proteome</keyword>
<dbReference type="AlphaFoldDB" id="A0A2A2K9Y7"/>
<dbReference type="OrthoDB" id="5820907at2759"/>
<gene>
    <name evidence="3" type="ORF">WR25_05415</name>
</gene>